<dbReference type="GO" id="GO:0006816">
    <property type="term" value="P:calcium ion transport"/>
    <property type="evidence" value="ECO:0007669"/>
    <property type="project" value="TreeGrafter"/>
</dbReference>
<evidence type="ECO:0000256" key="6">
    <source>
        <dbReference type="PROSITE-ProRule" id="PRU00152"/>
    </source>
</evidence>
<evidence type="ECO:0000256" key="4">
    <source>
        <dbReference type="ARBA" id="ARBA00022989"/>
    </source>
</evidence>
<proteinExistence type="predicted"/>
<keyword evidence="3" id="KW-0677">Repeat</keyword>
<sequence>MFRFLIMLSLLLDIPNSSSYRDPRQSVIIPAEKCDDPNAFTMKCLDQNTQEIPSGGEVKRHEKILIEIIQIPGACKFTIPEFLLLIIPPDELFASNKVNWNDATVFNSDPSRTTKYGLEPFTIKKTGSATIQVTPVELKKKQNVADPKTGQNWANYVFESETCDFIRLGVKCDAKNFNNKDQSQKGLTFSWQCVASKGSAPQFCSATNMEKFKDRNALTIPLAATKEENIFDITLKVALSESPGFENSLTQKVRFHVSIGTLKVKCLKNCPPKAEVTLSSMSTVLKAKCFHCDPNVVITWTIKDSKGEESVDYTYLKKKDGLVFYLKAGALKKNEKYTVRAQEKGLEETSLHTEFELFTKLPAPVKNCSVDPPTGVAFETGFAIKCTYFPGDKTFEINSVKNGKTSLLAKTTNLEREVFMLPADVSILVNVYHAKIGFTQAINLPVQVKGVLDLSNKNTDAEINEAVSNKMDEALDLINQGHSGLALQGLAAIVGEYANLPPKVDDLKKSLDKAVMNVISQVNIDCPAKAQQVADTLSQITGRYNVSSDPDISAQSTALCTKAGNVLLNDAKQAKRPDLMRNQIANSVASLSLCSQAGLNVNRDSVEAKNSSVSVPEEVPVLPSHQPVESYPDYTDDEHSSENMAKFEKSTQRMEQICFTNGKMLSFTLLPEEDPIVTTVESVTIVVARMYCDDTSHLIVESPDVNLKPNTDCHFDNIPIIDILICSTKKNPFWYIDNIPMLTPVIYAIFSGNPAGKSSFDLDLFGRSPEKEEFKDALHLTLPVHENASIKLQIHEAQLPDKSIGALNEESFYEKVSTHRIFVFKNRSFSVSFENITGTDMYDIMVTNFKKPSYEQFKSLHKTITPDDNVIDITQINNYDSFWYLSLLPNGIVHSTSNKNYTFSVSTTGCYAWNVTAKQWYYACHGAAGQLTSQNITCYCTHGQIFTGYVIDNKVSFEETLILDFELELKFCWIIYGVVLVTLVLFCSLLFLYSLGREDNILDKVFFVGDIPSYYQYAYVINIKTGRKRHSGTTSNISIKLCGTEGESMVN</sequence>
<evidence type="ECO:0000313" key="12">
    <source>
        <dbReference type="Proteomes" id="UP001152799"/>
    </source>
</evidence>
<evidence type="ECO:0000256" key="1">
    <source>
        <dbReference type="ARBA" id="ARBA00004370"/>
    </source>
</evidence>
<evidence type="ECO:0000256" key="5">
    <source>
        <dbReference type="ARBA" id="ARBA00023136"/>
    </source>
</evidence>
<dbReference type="GO" id="GO:0005261">
    <property type="term" value="F:monoatomic cation channel activity"/>
    <property type="evidence" value="ECO:0007669"/>
    <property type="project" value="TreeGrafter"/>
</dbReference>
<dbReference type="AlphaFoldDB" id="A0A9N9QP52"/>
<organism evidence="11 12">
    <name type="scientific">Ceutorhynchus assimilis</name>
    <name type="common">cabbage seed weevil</name>
    <dbReference type="NCBI Taxonomy" id="467358"/>
    <lineage>
        <taxon>Eukaryota</taxon>
        <taxon>Metazoa</taxon>
        <taxon>Ecdysozoa</taxon>
        <taxon>Arthropoda</taxon>
        <taxon>Hexapoda</taxon>
        <taxon>Insecta</taxon>
        <taxon>Pterygota</taxon>
        <taxon>Neoptera</taxon>
        <taxon>Endopterygota</taxon>
        <taxon>Coleoptera</taxon>
        <taxon>Polyphaga</taxon>
        <taxon>Cucujiformia</taxon>
        <taxon>Curculionidae</taxon>
        <taxon>Ceutorhynchinae</taxon>
        <taxon>Ceutorhynchus</taxon>
    </lineage>
</organism>
<gene>
    <name evidence="11" type="ORF">CEUTPL_LOCUS6761</name>
</gene>
<feature type="chain" id="PRO_5040154214" description="PLAT domain-containing protein" evidence="9">
    <location>
        <begin position="20"/>
        <end position="1051"/>
    </location>
</feature>
<feature type="region of interest" description="Disordered" evidence="7">
    <location>
        <begin position="611"/>
        <end position="639"/>
    </location>
</feature>
<dbReference type="PROSITE" id="PS50095">
    <property type="entry name" value="PLAT"/>
    <property type="match status" value="1"/>
</dbReference>
<evidence type="ECO:0000256" key="7">
    <source>
        <dbReference type="SAM" id="MobiDB-lite"/>
    </source>
</evidence>
<reference evidence="11" key="1">
    <citation type="submission" date="2022-01" db="EMBL/GenBank/DDBJ databases">
        <authorList>
            <person name="King R."/>
        </authorList>
    </citation>
    <scope>NUCLEOTIDE SEQUENCE</scope>
</reference>
<dbReference type="Proteomes" id="UP001152799">
    <property type="component" value="Chromosome 3"/>
</dbReference>
<evidence type="ECO:0000256" key="3">
    <source>
        <dbReference type="ARBA" id="ARBA00022737"/>
    </source>
</evidence>
<dbReference type="PANTHER" id="PTHR46730">
    <property type="entry name" value="POLYCYSTIN-1"/>
    <property type="match status" value="1"/>
</dbReference>
<evidence type="ECO:0000256" key="9">
    <source>
        <dbReference type="SAM" id="SignalP"/>
    </source>
</evidence>
<dbReference type="OrthoDB" id="6738932at2759"/>
<evidence type="ECO:0000256" key="8">
    <source>
        <dbReference type="SAM" id="Phobius"/>
    </source>
</evidence>
<evidence type="ECO:0000259" key="10">
    <source>
        <dbReference type="PROSITE" id="PS50095"/>
    </source>
</evidence>
<feature type="domain" description="PLAT" evidence="10">
    <location>
        <begin position="1017"/>
        <end position="1051"/>
    </location>
</feature>
<dbReference type="PANTHER" id="PTHR46730:SF1">
    <property type="entry name" value="PLAT DOMAIN-CONTAINING PROTEIN"/>
    <property type="match status" value="1"/>
</dbReference>
<evidence type="ECO:0000256" key="2">
    <source>
        <dbReference type="ARBA" id="ARBA00022692"/>
    </source>
</evidence>
<evidence type="ECO:0000313" key="11">
    <source>
        <dbReference type="EMBL" id="CAG9766173.1"/>
    </source>
</evidence>
<keyword evidence="4 8" id="KW-1133">Transmembrane helix</keyword>
<feature type="signal peptide" evidence="9">
    <location>
        <begin position="1"/>
        <end position="19"/>
    </location>
</feature>
<dbReference type="EMBL" id="OU892279">
    <property type="protein sequence ID" value="CAG9766173.1"/>
    <property type="molecule type" value="Genomic_DNA"/>
</dbReference>
<feature type="transmembrane region" description="Helical" evidence="8">
    <location>
        <begin position="973"/>
        <end position="995"/>
    </location>
</feature>
<keyword evidence="5 8" id="KW-0472">Membrane</keyword>
<comment type="caution">
    <text evidence="6">Lacks conserved residue(s) required for the propagation of feature annotation.</text>
</comment>
<keyword evidence="9" id="KW-0732">Signal</keyword>
<keyword evidence="2 8" id="KW-0812">Transmembrane</keyword>
<dbReference type="InterPro" id="IPR002859">
    <property type="entry name" value="PKD/REJ-like"/>
</dbReference>
<name>A0A9N9QP52_9CUCU</name>
<dbReference type="Pfam" id="PF02010">
    <property type="entry name" value="REJ"/>
    <property type="match status" value="1"/>
</dbReference>
<feature type="compositionally biased region" description="Low complexity" evidence="7">
    <location>
        <begin position="611"/>
        <end position="624"/>
    </location>
</feature>
<protein>
    <recommendedName>
        <fullName evidence="10">PLAT domain-containing protein</fullName>
    </recommendedName>
</protein>
<keyword evidence="12" id="KW-1185">Reference proteome</keyword>
<accession>A0A9N9QP52</accession>
<dbReference type="GO" id="GO:0005886">
    <property type="term" value="C:plasma membrane"/>
    <property type="evidence" value="ECO:0007669"/>
    <property type="project" value="TreeGrafter"/>
</dbReference>
<comment type="subcellular location">
    <subcellularLocation>
        <location evidence="1">Membrane</location>
    </subcellularLocation>
</comment>
<dbReference type="InterPro" id="IPR001024">
    <property type="entry name" value="PLAT/LH2_dom"/>
</dbReference>